<dbReference type="InterPro" id="IPR032183">
    <property type="entry name" value="PKD-like"/>
</dbReference>
<keyword evidence="1" id="KW-0732">Signal</keyword>
<evidence type="ECO:0000256" key="1">
    <source>
        <dbReference type="SAM" id="SignalP"/>
    </source>
</evidence>
<gene>
    <name evidence="2" type="ORF">EZ315_05380</name>
</gene>
<dbReference type="PROSITE" id="PS51257">
    <property type="entry name" value="PROKAR_LIPOPROTEIN"/>
    <property type="match status" value="1"/>
</dbReference>
<dbReference type="AlphaFoldDB" id="A0A4Z0V4Q0"/>
<dbReference type="EMBL" id="SJSA01000001">
    <property type="protein sequence ID" value="TGG40156.1"/>
    <property type="molecule type" value="Genomic_DNA"/>
</dbReference>
<accession>A0A4Z0V4Q0</accession>
<feature type="signal peptide" evidence="1">
    <location>
        <begin position="1"/>
        <end position="21"/>
    </location>
</feature>
<organism evidence="2 3">
    <name type="scientific">Duncaniella freteri</name>
    <dbReference type="NCBI Taxonomy" id="2530391"/>
    <lineage>
        <taxon>Bacteria</taxon>
        <taxon>Pseudomonadati</taxon>
        <taxon>Bacteroidota</taxon>
        <taxon>Bacteroidia</taxon>
        <taxon>Bacteroidales</taxon>
        <taxon>Muribaculaceae</taxon>
        <taxon>Duncaniella</taxon>
    </lineage>
</organism>
<sequence>MTMKSKIFSALGLLAASVTLTGCYEDKGNYDYSEIEEVTITLPTAIEAMANAENVKFSPTVVSSVTGKEIPADDPNYEYECRIFYTRTIDGITEKWYDINPDRTQGVDFFVQAPAGTYSLWYTARNKRTGVESHAKGSLRLISSVYEGWMVMSNNGAEKTMRLDMIFTDSKGRELIAKDITGPNVTGLTEGTQAMYHPSLYAGKEYVNILTKSGSYRVWDDMQMNPAYNLKLQDFILPTVKGNATQIAQIHYYASYGPTATTCVTSEGDAYAITSSGAGASYEYPMNATTVGGDPAYKVAQTIGTSMVRTGNSTSALFYDITNKRFMGWSYYAPNKKLLFALNDNDENQPQGLFSFNTGMDFVDMESTRFSNGLVYTVLQDNTGHRHVYGINLSGYNSIKKESAYDNISGENFDTATDYAFHSQFPYMFYCKGNKVYAYGLTDNVTKDVLTIDGSETISMIKFNLYGNMDLTSLNKWDSEEFQNMQYKLIVCSSTGAEDGGIVRFYNIDINGKMTLYKEYKGFGEEIVDVTYRERRG</sequence>
<dbReference type="Pfam" id="PF16407">
    <property type="entry name" value="PKD_2"/>
    <property type="match status" value="1"/>
</dbReference>
<reference evidence="2 3" key="1">
    <citation type="submission" date="2019-02" db="EMBL/GenBank/DDBJ databases">
        <title>Isolation and identification of novel species under the genus Muribaculum.</title>
        <authorList>
            <person name="Miyake S."/>
            <person name="Ding Y."/>
            <person name="Low A."/>
            <person name="Soh M."/>
            <person name="Seedorf H."/>
        </authorList>
    </citation>
    <scope>NUCLEOTIDE SEQUENCE [LARGE SCALE GENOMIC DNA]</scope>
    <source>
        <strain evidence="2 3">TLL-A3</strain>
    </source>
</reference>
<proteinExistence type="predicted"/>
<evidence type="ECO:0008006" key="4">
    <source>
        <dbReference type="Google" id="ProtNLM"/>
    </source>
</evidence>
<keyword evidence="3" id="KW-1185">Reference proteome</keyword>
<dbReference type="Proteomes" id="UP000297635">
    <property type="component" value="Unassembled WGS sequence"/>
</dbReference>
<comment type="caution">
    <text evidence="2">The sequence shown here is derived from an EMBL/GenBank/DDBJ whole genome shotgun (WGS) entry which is preliminary data.</text>
</comment>
<name>A0A4Z0V4Q0_9BACT</name>
<protein>
    <recommendedName>
        <fullName evidence="4">DUF4374 domain-containing protein</fullName>
    </recommendedName>
</protein>
<evidence type="ECO:0000313" key="3">
    <source>
        <dbReference type="Proteomes" id="UP000297635"/>
    </source>
</evidence>
<evidence type="ECO:0000313" key="2">
    <source>
        <dbReference type="EMBL" id="TGG40156.1"/>
    </source>
</evidence>
<feature type="chain" id="PRO_5021192652" description="DUF4374 domain-containing protein" evidence="1">
    <location>
        <begin position="22"/>
        <end position="537"/>
    </location>
</feature>